<comment type="caution">
    <text evidence="6">The sequence shown here is derived from an EMBL/GenBank/DDBJ whole genome shotgun (WGS) entry which is preliminary data.</text>
</comment>
<accession>A0ABT0UP91</accession>
<dbReference type="NCBIfam" id="TIGR01727">
    <property type="entry name" value="oligo_HPY"/>
    <property type="match status" value="1"/>
</dbReference>
<organism evidence="6 7">
    <name type="scientific">Streptomyces albipurpureus</name>
    <dbReference type="NCBI Taxonomy" id="2897419"/>
    <lineage>
        <taxon>Bacteria</taxon>
        <taxon>Bacillati</taxon>
        <taxon>Actinomycetota</taxon>
        <taxon>Actinomycetes</taxon>
        <taxon>Kitasatosporales</taxon>
        <taxon>Streptomycetaceae</taxon>
        <taxon>Streptomyces</taxon>
    </lineage>
</organism>
<dbReference type="InterPro" id="IPR013563">
    <property type="entry name" value="Oligopep_ABC_C"/>
</dbReference>
<proteinExistence type="inferred from homology"/>
<dbReference type="PANTHER" id="PTHR43776">
    <property type="entry name" value="TRANSPORT ATP-BINDING PROTEIN"/>
    <property type="match status" value="1"/>
</dbReference>
<dbReference type="InterPro" id="IPR003439">
    <property type="entry name" value="ABC_transporter-like_ATP-bd"/>
</dbReference>
<dbReference type="PROSITE" id="PS50893">
    <property type="entry name" value="ABC_TRANSPORTER_2"/>
    <property type="match status" value="1"/>
</dbReference>
<dbReference type="Pfam" id="PF08352">
    <property type="entry name" value="oligo_HPY"/>
    <property type="match status" value="1"/>
</dbReference>
<evidence type="ECO:0000256" key="3">
    <source>
        <dbReference type="ARBA" id="ARBA00022741"/>
    </source>
</evidence>
<dbReference type="Proteomes" id="UP001431429">
    <property type="component" value="Unassembled WGS sequence"/>
</dbReference>
<dbReference type="GO" id="GO:0005524">
    <property type="term" value="F:ATP binding"/>
    <property type="evidence" value="ECO:0007669"/>
    <property type="project" value="UniProtKB-KW"/>
</dbReference>
<evidence type="ECO:0000256" key="2">
    <source>
        <dbReference type="ARBA" id="ARBA00022448"/>
    </source>
</evidence>
<dbReference type="Gene3D" id="3.40.50.300">
    <property type="entry name" value="P-loop containing nucleotide triphosphate hydrolases"/>
    <property type="match status" value="1"/>
</dbReference>
<evidence type="ECO:0000259" key="5">
    <source>
        <dbReference type="PROSITE" id="PS50893"/>
    </source>
</evidence>
<gene>
    <name evidence="6" type="ORF">NBG84_16730</name>
</gene>
<comment type="similarity">
    <text evidence="1">Belongs to the ABC transporter superfamily.</text>
</comment>
<keyword evidence="3" id="KW-0547">Nucleotide-binding</keyword>
<reference evidence="6" key="1">
    <citation type="submission" date="2022-06" db="EMBL/GenBank/DDBJ databases">
        <title>Genome public.</title>
        <authorList>
            <person name="Sun Q."/>
        </authorList>
    </citation>
    <scope>NUCLEOTIDE SEQUENCE</scope>
    <source>
        <strain evidence="6">CWNU-1</strain>
    </source>
</reference>
<dbReference type="InterPro" id="IPR017871">
    <property type="entry name" value="ABC_transporter-like_CS"/>
</dbReference>
<feature type="domain" description="ABC transporter" evidence="5">
    <location>
        <begin position="19"/>
        <end position="261"/>
    </location>
</feature>
<dbReference type="RefSeq" id="WP_250920255.1">
    <property type="nucleotide sequence ID" value="NZ_JAMQAW010000012.1"/>
</dbReference>
<evidence type="ECO:0000313" key="6">
    <source>
        <dbReference type="EMBL" id="MCM2389915.1"/>
    </source>
</evidence>
<protein>
    <submittedName>
        <fullName evidence="6">ABC transporter ATP-binding protein</fullName>
    </submittedName>
</protein>
<evidence type="ECO:0000256" key="1">
    <source>
        <dbReference type="ARBA" id="ARBA00005417"/>
    </source>
</evidence>
<dbReference type="InterPro" id="IPR003593">
    <property type="entry name" value="AAA+_ATPase"/>
</dbReference>
<keyword evidence="7" id="KW-1185">Reference proteome</keyword>
<dbReference type="SMART" id="SM00382">
    <property type="entry name" value="AAA"/>
    <property type="match status" value="1"/>
</dbReference>
<evidence type="ECO:0000313" key="7">
    <source>
        <dbReference type="Proteomes" id="UP001431429"/>
    </source>
</evidence>
<dbReference type="EMBL" id="JAMQAW010000012">
    <property type="protein sequence ID" value="MCM2389915.1"/>
    <property type="molecule type" value="Genomic_DNA"/>
</dbReference>
<dbReference type="CDD" id="cd03257">
    <property type="entry name" value="ABC_NikE_OppD_transporters"/>
    <property type="match status" value="1"/>
</dbReference>
<dbReference type="PROSITE" id="PS00211">
    <property type="entry name" value="ABC_TRANSPORTER_1"/>
    <property type="match status" value="1"/>
</dbReference>
<dbReference type="PANTHER" id="PTHR43776:SF7">
    <property type="entry name" value="D,D-DIPEPTIDE TRANSPORT ATP-BINDING PROTEIN DDPF-RELATED"/>
    <property type="match status" value="1"/>
</dbReference>
<dbReference type="Pfam" id="PF00005">
    <property type="entry name" value="ABC_tran"/>
    <property type="match status" value="1"/>
</dbReference>
<dbReference type="SUPFAM" id="SSF52540">
    <property type="entry name" value="P-loop containing nucleoside triphosphate hydrolases"/>
    <property type="match status" value="1"/>
</dbReference>
<sequence length="352" mass="37408">MTGKQTLPEASEDLRDVVLDVHDAVKYFRTRRTSLRGERAQVHAVDGISVRLRAGRTLGLVGESGCGKSTLGRLITGLDTPTSGSVQVGAELRDVTAGAGGRVQAVFQDPASALDPRMNVRASVAEALGGVGKAEREQRVDDAFAAVGLPRELGSRYPHQLSGGQQQRVCIARALIARPDLILLDEAVSSLDASLQAQVLDLLERLQRETGTAYVFISHDLRAVRQVSHSMAVMYLGQIVEEAPADAFDRGLLHPYAVALRSTEPGIFQGEEGIERVVLRGEPPSAVNPPPGCRFAPRCPIADDGCVQVAPELAEVSTGHRVRCHKPGELTLTRAVHADSATSGAADLGGEL</sequence>
<keyword evidence="2" id="KW-0813">Transport</keyword>
<dbReference type="InterPro" id="IPR027417">
    <property type="entry name" value="P-loop_NTPase"/>
</dbReference>
<keyword evidence="4 6" id="KW-0067">ATP-binding</keyword>
<evidence type="ECO:0000256" key="4">
    <source>
        <dbReference type="ARBA" id="ARBA00022840"/>
    </source>
</evidence>
<name>A0ABT0UP91_9ACTN</name>
<dbReference type="InterPro" id="IPR050319">
    <property type="entry name" value="ABC_transp_ATP-bind"/>
</dbReference>